<dbReference type="GO" id="GO:0008237">
    <property type="term" value="F:metallopeptidase activity"/>
    <property type="evidence" value="ECO:0007669"/>
    <property type="project" value="UniProtKB-KW"/>
</dbReference>
<reference evidence="6" key="1">
    <citation type="submission" date="2016-04" db="EMBL/GenBank/DDBJ databases">
        <authorList>
            <person name="Evans L.H."/>
            <person name="Alamgir A."/>
            <person name="Owens N."/>
            <person name="Weber N.D."/>
            <person name="Virtaneva K."/>
            <person name="Barbian K."/>
            <person name="Babar A."/>
            <person name="Rosenke K."/>
        </authorList>
    </citation>
    <scope>NUCLEOTIDE SEQUENCE</scope>
    <source>
        <strain evidence="6">Nono1</strain>
    </source>
</reference>
<keyword evidence="3" id="KW-1133">Transmembrane helix</keyword>
<evidence type="ECO:0000313" key="6">
    <source>
        <dbReference type="EMBL" id="SBO91338.1"/>
    </source>
</evidence>
<keyword evidence="6" id="KW-0378">Hydrolase</keyword>
<dbReference type="Pfam" id="PF04228">
    <property type="entry name" value="Zn_peptidase"/>
    <property type="match status" value="1"/>
</dbReference>
<keyword evidence="2" id="KW-0812">Transmembrane</keyword>
<sequence length="254" mass="27410">MAVPLAACVLASTALSGTASAAPAVPAVLAKNPLYKVGKFTLKTCEEPPTAADVEVMRLYVEEVSDCLDKAWGPLVRKAGLPYSRPKVKVSHGDRVETPCGTYAPNQTDSIYCAKTRTVHLMVSDYGLSDEIDRPMWLDALSAGWALHVQTVMGVTGAVAKALKKASKRDRLALYAKHTLQTLCLTGAFTGSVWDSLGHSKRSGHESYINRDARYGDLPGYGTAKNRAYWTRRGFEAESPSVCNTFTAPAARVK</sequence>
<proteinExistence type="predicted"/>
<keyword evidence="5" id="KW-0732">Signal</keyword>
<keyword evidence="6" id="KW-0645">Protease</keyword>
<dbReference type="AlphaFoldDB" id="A0A1M4DXQ1"/>
<evidence type="ECO:0000256" key="1">
    <source>
        <dbReference type="ARBA" id="ARBA00004167"/>
    </source>
</evidence>
<accession>A0A1M4DXQ1</accession>
<evidence type="ECO:0000256" key="2">
    <source>
        <dbReference type="ARBA" id="ARBA00022692"/>
    </source>
</evidence>
<dbReference type="PANTHER" id="PTHR30168">
    <property type="entry name" value="PUTATIVE MEMBRANE PROTEIN YPFJ"/>
    <property type="match status" value="1"/>
</dbReference>
<evidence type="ECO:0000256" key="4">
    <source>
        <dbReference type="ARBA" id="ARBA00023136"/>
    </source>
</evidence>
<evidence type="ECO:0000256" key="3">
    <source>
        <dbReference type="ARBA" id="ARBA00022989"/>
    </source>
</evidence>
<organism evidence="6">
    <name type="scientific">Nonomuraea gerenzanensis</name>
    <dbReference type="NCBI Taxonomy" id="93944"/>
    <lineage>
        <taxon>Bacteria</taxon>
        <taxon>Bacillati</taxon>
        <taxon>Actinomycetota</taxon>
        <taxon>Actinomycetes</taxon>
        <taxon>Streptosporangiales</taxon>
        <taxon>Streptosporangiaceae</taxon>
        <taxon>Nonomuraea</taxon>
    </lineage>
</organism>
<feature type="signal peptide" evidence="5">
    <location>
        <begin position="1"/>
        <end position="21"/>
    </location>
</feature>
<dbReference type="GO" id="GO:0016020">
    <property type="term" value="C:membrane"/>
    <property type="evidence" value="ECO:0007669"/>
    <property type="project" value="UniProtKB-SubCell"/>
</dbReference>
<keyword evidence="4" id="KW-0472">Membrane</keyword>
<evidence type="ECO:0000256" key="5">
    <source>
        <dbReference type="SAM" id="SignalP"/>
    </source>
</evidence>
<dbReference type="InterPro" id="IPR007343">
    <property type="entry name" value="Uncharacterised_pept_Zn_put"/>
</dbReference>
<protein>
    <submittedName>
        <fullName evidence="6">Similar to metalloprotease</fullName>
    </submittedName>
</protein>
<name>A0A1M4DXQ1_9ACTN</name>
<gene>
    <name evidence="6" type="ORF">BN4615_P852</name>
</gene>
<dbReference type="EMBL" id="LT559118">
    <property type="protein sequence ID" value="SBO91338.1"/>
    <property type="molecule type" value="Genomic_DNA"/>
</dbReference>
<comment type="subcellular location">
    <subcellularLocation>
        <location evidence="1">Membrane</location>
        <topology evidence="1">Single-pass membrane protein</topology>
    </subcellularLocation>
</comment>
<feature type="chain" id="PRO_5013290749" evidence="5">
    <location>
        <begin position="22"/>
        <end position="254"/>
    </location>
</feature>
<dbReference type="GO" id="GO:0006508">
    <property type="term" value="P:proteolysis"/>
    <property type="evidence" value="ECO:0007669"/>
    <property type="project" value="UniProtKB-KW"/>
</dbReference>
<keyword evidence="6" id="KW-0482">Metalloprotease</keyword>
<dbReference type="PANTHER" id="PTHR30168:SF0">
    <property type="entry name" value="INNER MEMBRANE PROTEIN"/>
    <property type="match status" value="1"/>
</dbReference>